<reference evidence="2" key="1">
    <citation type="submission" date="2020-02" db="EMBL/GenBank/DDBJ databases">
        <authorList>
            <person name="Meier V. D."/>
        </authorList>
    </citation>
    <scope>NUCLEOTIDE SEQUENCE</scope>
    <source>
        <strain evidence="2">AVDCRST_MAG47</strain>
    </source>
</reference>
<proteinExistence type="predicted"/>
<protein>
    <submittedName>
        <fullName evidence="2">Uncharacterized protein</fullName>
    </submittedName>
</protein>
<accession>A0A6J4MLX3</accession>
<feature type="region of interest" description="Disordered" evidence="1">
    <location>
        <begin position="18"/>
        <end position="42"/>
    </location>
</feature>
<name>A0A6J4MLX3_9ACTN</name>
<sequence length="42" mass="4555">VQHRLALCRSRPVAVLAPRPDPQGLGGRGGPRRLLCSTHQDL</sequence>
<feature type="non-terminal residue" evidence="2">
    <location>
        <position position="1"/>
    </location>
</feature>
<feature type="non-terminal residue" evidence="2">
    <location>
        <position position="42"/>
    </location>
</feature>
<dbReference type="AlphaFoldDB" id="A0A6J4MLX3"/>
<gene>
    <name evidence="2" type="ORF">AVDCRST_MAG47-346</name>
</gene>
<dbReference type="EMBL" id="CADCUK010000025">
    <property type="protein sequence ID" value="CAA9363155.1"/>
    <property type="molecule type" value="Genomic_DNA"/>
</dbReference>
<evidence type="ECO:0000313" key="2">
    <source>
        <dbReference type="EMBL" id="CAA9363155.1"/>
    </source>
</evidence>
<evidence type="ECO:0000256" key="1">
    <source>
        <dbReference type="SAM" id="MobiDB-lite"/>
    </source>
</evidence>
<organism evidence="2">
    <name type="scientific">uncultured Nocardioidaceae bacterium</name>
    <dbReference type="NCBI Taxonomy" id="253824"/>
    <lineage>
        <taxon>Bacteria</taxon>
        <taxon>Bacillati</taxon>
        <taxon>Actinomycetota</taxon>
        <taxon>Actinomycetes</taxon>
        <taxon>Propionibacteriales</taxon>
        <taxon>Nocardioidaceae</taxon>
        <taxon>environmental samples</taxon>
    </lineage>
</organism>